<accession>A0AAD6WMQ1</accession>
<evidence type="ECO:0000313" key="2">
    <source>
        <dbReference type="Proteomes" id="UP001218188"/>
    </source>
</evidence>
<keyword evidence="2" id="KW-1185">Reference proteome</keyword>
<organism evidence="1 2">
    <name type="scientific">Mycena alexandri</name>
    <dbReference type="NCBI Taxonomy" id="1745969"/>
    <lineage>
        <taxon>Eukaryota</taxon>
        <taxon>Fungi</taxon>
        <taxon>Dikarya</taxon>
        <taxon>Basidiomycota</taxon>
        <taxon>Agaricomycotina</taxon>
        <taxon>Agaricomycetes</taxon>
        <taxon>Agaricomycetidae</taxon>
        <taxon>Agaricales</taxon>
        <taxon>Marasmiineae</taxon>
        <taxon>Mycenaceae</taxon>
        <taxon>Mycena</taxon>
    </lineage>
</organism>
<gene>
    <name evidence="1" type="ORF">C8F04DRAFT_1199232</name>
</gene>
<evidence type="ECO:0000313" key="1">
    <source>
        <dbReference type="EMBL" id="KAJ7018215.1"/>
    </source>
</evidence>
<protein>
    <submittedName>
        <fullName evidence="1">Uncharacterized protein</fullName>
    </submittedName>
</protein>
<dbReference type="Proteomes" id="UP001218188">
    <property type="component" value="Unassembled WGS sequence"/>
</dbReference>
<reference evidence="1" key="1">
    <citation type="submission" date="2023-03" db="EMBL/GenBank/DDBJ databases">
        <title>Massive genome expansion in bonnet fungi (Mycena s.s.) driven by repeated elements and novel gene families across ecological guilds.</title>
        <authorList>
            <consortium name="Lawrence Berkeley National Laboratory"/>
            <person name="Harder C.B."/>
            <person name="Miyauchi S."/>
            <person name="Viragh M."/>
            <person name="Kuo A."/>
            <person name="Thoen E."/>
            <person name="Andreopoulos B."/>
            <person name="Lu D."/>
            <person name="Skrede I."/>
            <person name="Drula E."/>
            <person name="Henrissat B."/>
            <person name="Morin E."/>
            <person name="Kohler A."/>
            <person name="Barry K."/>
            <person name="LaButti K."/>
            <person name="Morin E."/>
            <person name="Salamov A."/>
            <person name="Lipzen A."/>
            <person name="Mereny Z."/>
            <person name="Hegedus B."/>
            <person name="Baldrian P."/>
            <person name="Stursova M."/>
            <person name="Weitz H."/>
            <person name="Taylor A."/>
            <person name="Grigoriev I.V."/>
            <person name="Nagy L.G."/>
            <person name="Martin F."/>
            <person name="Kauserud H."/>
        </authorList>
    </citation>
    <scope>NUCLEOTIDE SEQUENCE</scope>
    <source>
        <strain evidence="1">CBHHK200</strain>
    </source>
</reference>
<name>A0AAD6WMQ1_9AGAR</name>
<sequence length="250" mass="28338">MLTNCGIQGFLVLDELRRPGDLKILRLEIGPRFEIKPVEMLKLAAGSIETWNIEGRTQDEIGIETEYFVTELKFDDLRPRQRLLKGLRVDVDEEVVWPQRRARFQGRGRDRTLMIAGVRAHVPARGQSAGKLEATVRETIALRVAVQSGASRFWLAEGARSTGKKVRRGKRQERVELDEDGIRATETWINAEYCLVWTSTGVNMENLNTEFEIVLLLPRGSDRVAALLCNLTVSESLLTILAVWNLAKRL</sequence>
<dbReference type="AlphaFoldDB" id="A0AAD6WMQ1"/>
<dbReference type="EMBL" id="JARJCM010000350">
    <property type="protein sequence ID" value="KAJ7018215.1"/>
    <property type="molecule type" value="Genomic_DNA"/>
</dbReference>
<comment type="caution">
    <text evidence="1">The sequence shown here is derived from an EMBL/GenBank/DDBJ whole genome shotgun (WGS) entry which is preliminary data.</text>
</comment>
<proteinExistence type="predicted"/>